<reference evidence="4 5" key="1">
    <citation type="submission" date="2017-07" db="EMBL/GenBank/DDBJ databases">
        <title>Leptospira spp. isolated from tropical soils.</title>
        <authorList>
            <person name="Thibeaux R."/>
            <person name="Iraola G."/>
            <person name="Ferres I."/>
            <person name="Bierque E."/>
            <person name="Girault D."/>
            <person name="Soupe-Gilbert M.-E."/>
            <person name="Picardeau M."/>
            <person name="Goarant C."/>
        </authorList>
    </citation>
    <scope>NUCLEOTIDE SEQUENCE [LARGE SCALE GENOMIC DNA]</scope>
    <source>
        <strain evidence="3 5">FH1-B-B1</strain>
        <strain evidence="2 4">FH1-B-C1</strain>
    </source>
</reference>
<dbReference type="AlphaFoldDB" id="A0A2M9ZN51"/>
<dbReference type="InterPro" id="IPR011055">
    <property type="entry name" value="Dup_hybrid_motif"/>
</dbReference>
<protein>
    <submittedName>
        <fullName evidence="3">Peptidase M23</fullName>
    </submittedName>
</protein>
<evidence type="ECO:0000313" key="4">
    <source>
        <dbReference type="Proteomes" id="UP000231962"/>
    </source>
</evidence>
<dbReference type="Gene3D" id="2.70.70.10">
    <property type="entry name" value="Glucose Permease (Domain IIA)"/>
    <property type="match status" value="1"/>
</dbReference>
<proteinExistence type="predicted"/>
<dbReference type="SUPFAM" id="SSF51261">
    <property type="entry name" value="Duplicated hybrid motif"/>
    <property type="match status" value="1"/>
</dbReference>
<feature type="signal peptide" evidence="1">
    <location>
        <begin position="1"/>
        <end position="22"/>
    </location>
</feature>
<organism evidence="3 5">
    <name type="scientific">Leptospira perolatii</name>
    <dbReference type="NCBI Taxonomy" id="2023191"/>
    <lineage>
        <taxon>Bacteria</taxon>
        <taxon>Pseudomonadati</taxon>
        <taxon>Spirochaetota</taxon>
        <taxon>Spirochaetia</taxon>
        <taxon>Leptospirales</taxon>
        <taxon>Leptospiraceae</taxon>
        <taxon>Leptospira</taxon>
    </lineage>
</organism>
<comment type="caution">
    <text evidence="3">The sequence shown here is derived from an EMBL/GenBank/DDBJ whole genome shotgun (WGS) entry which is preliminary data.</text>
</comment>
<name>A0A2M9ZN51_9LEPT</name>
<dbReference type="RefSeq" id="WP_100714585.1">
    <property type="nucleotide sequence ID" value="NZ_NPDY01000014.1"/>
</dbReference>
<keyword evidence="1" id="KW-0732">Signal</keyword>
<accession>A0A2M9ZN51</accession>
<gene>
    <name evidence="2" type="ORF">CH360_13505</name>
    <name evidence="3" type="ORF">CH373_08210</name>
</gene>
<dbReference type="OrthoDB" id="340940at2"/>
<sequence length="594" mass="66560">MLFSLRFFVLFLILSPSLSLLTAQTTPKLASLHSVGKKEVKTFASIWKDLPPDLLADLGTLKFPTEVETPISGSYAEFRVHHLHMGCDFKTFQANGLLALSPFEGYVESISQSTKGYGLNVMLKSVRSNLKAKFAHLQDTLGSKREIEYLREALSLLSGGEFSVKLPQNLFRLSKGESFARLGESGTGVSHLHFELHLPGGTLNPLPFLPMRGTDTTPPEILLLYIDSSDGTQLRLPVEKKAEGNFVLGGDQILKLGGELRVRIGAYDLMTSKNKNNLFYTSAHLGENLLFERSFRGMSFEEARTHHAIFDSNRSGLNPPIYVYNLFPEDGPTLDLKSSPIGSTVHLILTASDHAGNISRLDLPIEVIQTDHKKQTITRTEFASSDSLLKIKTSPRTTYGSGKLTFRKLEKLEEDAKLPEGLTLKGHAYELESTDLTWVGEAELTWKGIRLGKKDHVYVFDKGSKRWSALRQRGTISYLTKVGYLAILEDDAKPIIAHPFMITRFRSVPEARDNDWEERLYMISDVGSGYAGGAEVLLEGEPYPTEFDPDRKMLILKIPKSFSRWKTKVMVQIRIKDRAGNTSDWFTDLVRIQN</sequence>
<feature type="chain" id="PRO_5014696332" evidence="1">
    <location>
        <begin position="23"/>
        <end position="594"/>
    </location>
</feature>
<dbReference type="Proteomes" id="UP000231990">
    <property type="component" value="Unassembled WGS sequence"/>
</dbReference>
<dbReference type="Proteomes" id="UP000231962">
    <property type="component" value="Unassembled WGS sequence"/>
</dbReference>
<keyword evidence="4" id="KW-1185">Reference proteome</keyword>
<evidence type="ECO:0000256" key="1">
    <source>
        <dbReference type="SAM" id="SignalP"/>
    </source>
</evidence>
<evidence type="ECO:0000313" key="2">
    <source>
        <dbReference type="EMBL" id="PJZ68894.1"/>
    </source>
</evidence>
<evidence type="ECO:0000313" key="5">
    <source>
        <dbReference type="Proteomes" id="UP000231990"/>
    </source>
</evidence>
<evidence type="ECO:0000313" key="3">
    <source>
        <dbReference type="EMBL" id="PJZ73487.1"/>
    </source>
</evidence>
<dbReference type="EMBL" id="NPDZ01000004">
    <property type="protein sequence ID" value="PJZ73487.1"/>
    <property type="molecule type" value="Genomic_DNA"/>
</dbReference>
<dbReference type="EMBL" id="NPDY01000014">
    <property type="protein sequence ID" value="PJZ68894.1"/>
    <property type="molecule type" value="Genomic_DNA"/>
</dbReference>